<dbReference type="AlphaFoldDB" id="A0A2T3MZR6"/>
<name>A0A2T3MZR6_9GAMM</name>
<dbReference type="EMBL" id="PYMC01000005">
    <property type="protein sequence ID" value="PSW05467.1"/>
    <property type="molecule type" value="Genomic_DNA"/>
</dbReference>
<evidence type="ECO:0000259" key="1">
    <source>
        <dbReference type="Pfam" id="PF02498"/>
    </source>
</evidence>
<gene>
    <name evidence="2" type="ORF">C9I89_09475</name>
</gene>
<dbReference type="Proteomes" id="UP000240904">
    <property type="component" value="Unassembled WGS sequence"/>
</dbReference>
<reference evidence="2 3" key="1">
    <citation type="submission" date="2018-03" db="EMBL/GenBank/DDBJ databases">
        <title>Whole genome sequencing of Histamine producing bacteria.</title>
        <authorList>
            <person name="Butler K."/>
        </authorList>
    </citation>
    <scope>NUCLEOTIDE SEQUENCE [LARGE SCALE GENOMIC DNA]</scope>
    <source>
        <strain evidence="2 3">DSM 16190</strain>
    </source>
</reference>
<evidence type="ECO:0000313" key="2">
    <source>
        <dbReference type="EMBL" id="PSW05467.1"/>
    </source>
</evidence>
<sequence>MQGLTIPHEKNDQFITKVTTMNDLAVFDFNGNNVRTLVVDRKPMFVAKDVADVLGYVRPDEAVSAHCRYVDKTSILKHSKMAGSSNYKTLCESGYSSQ</sequence>
<evidence type="ECO:0000313" key="3">
    <source>
        <dbReference type="Proteomes" id="UP000240904"/>
    </source>
</evidence>
<dbReference type="OrthoDB" id="79831at2"/>
<comment type="caution">
    <text evidence="2">The sequence shown here is derived from an EMBL/GenBank/DDBJ whole genome shotgun (WGS) entry which is preliminary data.</text>
</comment>
<feature type="domain" description="Bro-N" evidence="1">
    <location>
        <begin position="33"/>
        <end position="78"/>
    </location>
</feature>
<dbReference type="Pfam" id="PF02498">
    <property type="entry name" value="Bro-N"/>
    <property type="match status" value="1"/>
</dbReference>
<organism evidence="2 3">
    <name type="scientific">Photobacterium lipolyticum</name>
    <dbReference type="NCBI Taxonomy" id="266810"/>
    <lineage>
        <taxon>Bacteria</taxon>
        <taxon>Pseudomonadati</taxon>
        <taxon>Pseudomonadota</taxon>
        <taxon>Gammaproteobacteria</taxon>
        <taxon>Vibrionales</taxon>
        <taxon>Vibrionaceae</taxon>
        <taxon>Photobacterium</taxon>
    </lineage>
</organism>
<dbReference type="InterPro" id="IPR003497">
    <property type="entry name" value="BRO_N_domain"/>
</dbReference>
<proteinExistence type="predicted"/>
<keyword evidence="3" id="KW-1185">Reference proteome</keyword>
<protein>
    <recommendedName>
        <fullName evidence="1">Bro-N domain-containing protein</fullName>
    </recommendedName>
</protein>
<accession>A0A2T3MZR6</accession>